<keyword evidence="2" id="KW-1185">Reference proteome</keyword>
<gene>
    <name evidence="1" type="ORF">SYV04_41655</name>
</gene>
<protein>
    <recommendedName>
        <fullName evidence="3">Lipoprotein</fullName>
    </recommendedName>
</protein>
<comment type="caution">
    <text evidence="1">The sequence shown here is derived from an EMBL/GenBank/DDBJ whole genome shotgun (WGS) entry which is preliminary data.</text>
</comment>
<dbReference type="RefSeq" id="WP_321551679.1">
    <property type="nucleotide sequence ID" value="NZ_JAXIVS010000025.1"/>
</dbReference>
<evidence type="ECO:0000313" key="1">
    <source>
        <dbReference type="EMBL" id="MDY7232966.1"/>
    </source>
</evidence>
<accession>A0ABU5HI93</accession>
<sequence length="157" mass="17084">MRLWGSQWPVTLLGWALGTALLVGCASWGTIPPTTFQFYNVVPYKAPGEGGWKVAQVRILLTRVSRTQPLQAWCDVEIGLPEVNHQGRVANVAAQELAAFAADEAARFALQQRVATSAALCDAFRLKMGSLLARDIPGAKVNKFMEQGIPQTTFSPE</sequence>
<dbReference type="Proteomes" id="UP001291309">
    <property type="component" value="Unassembled WGS sequence"/>
</dbReference>
<organism evidence="1 2">
    <name type="scientific">Hyalangium rubrum</name>
    <dbReference type="NCBI Taxonomy" id="3103134"/>
    <lineage>
        <taxon>Bacteria</taxon>
        <taxon>Pseudomonadati</taxon>
        <taxon>Myxococcota</taxon>
        <taxon>Myxococcia</taxon>
        <taxon>Myxococcales</taxon>
        <taxon>Cystobacterineae</taxon>
        <taxon>Archangiaceae</taxon>
        <taxon>Hyalangium</taxon>
    </lineage>
</organism>
<dbReference type="EMBL" id="JAXIVS010000025">
    <property type="protein sequence ID" value="MDY7232966.1"/>
    <property type="molecule type" value="Genomic_DNA"/>
</dbReference>
<evidence type="ECO:0008006" key="3">
    <source>
        <dbReference type="Google" id="ProtNLM"/>
    </source>
</evidence>
<evidence type="ECO:0000313" key="2">
    <source>
        <dbReference type="Proteomes" id="UP001291309"/>
    </source>
</evidence>
<reference evidence="1 2" key="1">
    <citation type="submission" date="2023-12" db="EMBL/GenBank/DDBJ databases">
        <title>the genome sequence of Hyalangium sp. s54d21.</title>
        <authorList>
            <person name="Zhang X."/>
        </authorList>
    </citation>
    <scope>NUCLEOTIDE SEQUENCE [LARGE SCALE GENOMIC DNA]</scope>
    <source>
        <strain evidence="2">s54d21</strain>
    </source>
</reference>
<proteinExistence type="predicted"/>
<dbReference type="PROSITE" id="PS51257">
    <property type="entry name" value="PROKAR_LIPOPROTEIN"/>
    <property type="match status" value="1"/>
</dbReference>
<name>A0ABU5HI93_9BACT</name>